<dbReference type="AlphaFoldDB" id="A0A4Y2Q290"/>
<dbReference type="EMBL" id="BGPR01136350">
    <property type="protein sequence ID" value="GBN57639.1"/>
    <property type="molecule type" value="Genomic_DNA"/>
</dbReference>
<organism evidence="1 2">
    <name type="scientific">Araneus ventricosus</name>
    <name type="common">Orbweaver spider</name>
    <name type="synonym">Epeira ventricosa</name>
    <dbReference type="NCBI Taxonomy" id="182803"/>
    <lineage>
        <taxon>Eukaryota</taxon>
        <taxon>Metazoa</taxon>
        <taxon>Ecdysozoa</taxon>
        <taxon>Arthropoda</taxon>
        <taxon>Chelicerata</taxon>
        <taxon>Arachnida</taxon>
        <taxon>Araneae</taxon>
        <taxon>Araneomorphae</taxon>
        <taxon>Entelegynae</taxon>
        <taxon>Araneoidea</taxon>
        <taxon>Araneidae</taxon>
        <taxon>Araneus</taxon>
    </lineage>
</organism>
<comment type="caution">
    <text evidence="1">The sequence shown here is derived from an EMBL/GenBank/DDBJ whole genome shotgun (WGS) entry which is preliminary data.</text>
</comment>
<evidence type="ECO:0000313" key="2">
    <source>
        <dbReference type="Proteomes" id="UP000499080"/>
    </source>
</evidence>
<dbReference type="Proteomes" id="UP000499080">
    <property type="component" value="Unassembled WGS sequence"/>
</dbReference>
<gene>
    <name evidence="1" type="ORF">AVEN_9241_1</name>
</gene>
<protein>
    <submittedName>
        <fullName evidence="1">Uncharacterized protein</fullName>
    </submittedName>
</protein>
<sequence>MVQKTTLLRRQAERGMSLPCNVRGLFWYPRLGWKTSHFPLLTCGKSDVSQPNRGYQNRPVSLIVGKRVLQGYVWEFRRNGAIDPDLGDHFGDKMWDLKITGIFLISLLGGRDPDLSR</sequence>
<name>A0A4Y2Q290_ARAVE</name>
<keyword evidence="2" id="KW-1185">Reference proteome</keyword>
<proteinExistence type="predicted"/>
<reference evidence="1 2" key="1">
    <citation type="journal article" date="2019" name="Sci. Rep.">
        <title>Orb-weaving spider Araneus ventricosus genome elucidates the spidroin gene catalogue.</title>
        <authorList>
            <person name="Kono N."/>
            <person name="Nakamura H."/>
            <person name="Ohtoshi R."/>
            <person name="Moran D.A.P."/>
            <person name="Shinohara A."/>
            <person name="Yoshida Y."/>
            <person name="Fujiwara M."/>
            <person name="Mori M."/>
            <person name="Tomita M."/>
            <person name="Arakawa K."/>
        </authorList>
    </citation>
    <scope>NUCLEOTIDE SEQUENCE [LARGE SCALE GENOMIC DNA]</scope>
</reference>
<accession>A0A4Y2Q290</accession>
<evidence type="ECO:0000313" key="1">
    <source>
        <dbReference type="EMBL" id="GBN57639.1"/>
    </source>
</evidence>